<feature type="domain" description="Replication protein A OB" evidence="3">
    <location>
        <begin position="219"/>
        <end position="306"/>
    </location>
</feature>
<dbReference type="Pfam" id="PF16900">
    <property type="entry name" value="REPA_OB_2"/>
    <property type="match status" value="1"/>
</dbReference>
<dbReference type="EMBL" id="QXGF01001752">
    <property type="protein sequence ID" value="KAE8928024.1"/>
    <property type="molecule type" value="Genomic_DNA"/>
</dbReference>
<accession>A0A6A3E2L3</accession>
<evidence type="ECO:0000256" key="1">
    <source>
        <dbReference type="ARBA" id="ARBA00023125"/>
    </source>
</evidence>
<dbReference type="Proteomes" id="UP000429523">
    <property type="component" value="Unassembled WGS sequence"/>
</dbReference>
<dbReference type="EMBL" id="QXFZ01001712">
    <property type="protein sequence ID" value="KAE9086115.1"/>
    <property type="molecule type" value="Genomic_DNA"/>
</dbReference>
<evidence type="ECO:0000313" key="7">
    <source>
        <dbReference type="EMBL" id="KAE9114278.1"/>
    </source>
</evidence>
<dbReference type="EMBL" id="QXGA01001625">
    <property type="protein sequence ID" value="KAE9114278.1"/>
    <property type="molecule type" value="Genomic_DNA"/>
</dbReference>
<evidence type="ECO:0000313" key="13">
    <source>
        <dbReference type="Proteomes" id="UP000440367"/>
    </source>
</evidence>
<dbReference type="EMBL" id="QXFW01001355">
    <property type="protein sequence ID" value="KAE8992112.1"/>
    <property type="molecule type" value="Genomic_DNA"/>
</dbReference>
<dbReference type="InterPro" id="IPR031657">
    <property type="entry name" value="REPA_OB_2"/>
</dbReference>
<dbReference type="Proteomes" id="UP000476176">
    <property type="component" value="Unassembled WGS sequence"/>
</dbReference>
<comment type="caution">
    <text evidence="4">The sequence shown here is derived from an EMBL/GenBank/DDBJ whole genome shotgun (WGS) entry which is preliminary data.</text>
</comment>
<evidence type="ECO:0000313" key="10">
    <source>
        <dbReference type="EMBL" id="KAE9199961.1"/>
    </source>
</evidence>
<evidence type="ECO:0000313" key="9">
    <source>
        <dbReference type="EMBL" id="KAE9197248.1"/>
    </source>
</evidence>
<dbReference type="EMBL" id="QXGC01001722">
    <property type="protein sequence ID" value="KAE9197248.1"/>
    <property type="molecule type" value="Genomic_DNA"/>
</dbReference>
<evidence type="ECO:0000313" key="15">
    <source>
        <dbReference type="Proteomes" id="UP000441208"/>
    </source>
</evidence>
<dbReference type="Proteomes" id="UP000440367">
    <property type="component" value="Unassembled WGS sequence"/>
</dbReference>
<gene>
    <name evidence="10" type="ORF">PF002_g21983</name>
    <name evidence="9" type="ORF">PF004_g19888</name>
    <name evidence="8" type="ORF">PF005_g18720</name>
    <name evidence="7" type="ORF">PF006_g19551</name>
    <name evidence="6" type="ORF">PF007_g20893</name>
    <name evidence="4" type="ORF">PF009_g21820</name>
    <name evidence="5" type="ORF">PF011_g17671</name>
</gene>
<evidence type="ECO:0000313" key="14">
    <source>
        <dbReference type="Proteomes" id="UP000440732"/>
    </source>
</evidence>
<sequence>MSANAQQEMSSNASLASPPSVSQRPSTPTQSCPGNVSADSMPTCTDNTSASETQDHEPTIVPAKSSTANTAPIGARTKVDQVEGIVPKTNSRTRYLFKQLTTGVPATWVFFARVLARNPVREYQNLHGGGKFLEAFVSDTAGDVIRITLFNTAVNQFRDVIEPGITCSFSMGRLKPSTRSVVTVPLEATFDGVSEIRKISTDQFNIVEPSLHPAVLSAFKDTTHGSTVTTLAVVHVVDGLKRVKTKKGAPLEKRDFLVVDDTDTKLVCTSWGMLVRNLSDGVQGQVIMIFKGQISDYNETRSVNIGVPTSVLFEPALTRAQQLLSWYSSLAPNHSFSLVHA</sequence>
<organism evidence="4 11">
    <name type="scientific">Phytophthora fragariae</name>
    <dbReference type="NCBI Taxonomy" id="53985"/>
    <lineage>
        <taxon>Eukaryota</taxon>
        <taxon>Sar</taxon>
        <taxon>Stramenopiles</taxon>
        <taxon>Oomycota</taxon>
        <taxon>Peronosporomycetes</taxon>
        <taxon>Peronosporales</taxon>
        <taxon>Peronosporaceae</taxon>
        <taxon>Phytophthora</taxon>
    </lineage>
</organism>
<dbReference type="OrthoDB" id="129016at2759"/>
<dbReference type="GO" id="GO:0003677">
    <property type="term" value="F:DNA binding"/>
    <property type="evidence" value="ECO:0007669"/>
    <property type="project" value="UniProtKB-KW"/>
</dbReference>
<protein>
    <recommendedName>
        <fullName evidence="3">Replication protein A OB domain-containing protein</fullName>
    </recommendedName>
</protein>
<proteinExistence type="predicted"/>
<reference evidence="11 12" key="1">
    <citation type="submission" date="2018-08" db="EMBL/GenBank/DDBJ databases">
        <title>Genomic investigation of the strawberry pathogen Phytophthora fragariae indicates pathogenicity is determined by transcriptional variation in three key races.</title>
        <authorList>
            <person name="Adams T.M."/>
            <person name="Armitage A.D."/>
            <person name="Sobczyk M.K."/>
            <person name="Bates H.J."/>
            <person name="Dunwell J.M."/>
            <person name="Nellist C.F."/>
            <person name="Harrison R.J."/>
        </authorList>
    </citation>
    <scope>NUCLEOTIDE SEQUENCE [LARGE SCALE GENOMIC DNA]</scope>
    <source>
        <strain evidence="10 13">BC-1</strain>
        <strain evidence="9 17">BC-23</strain>
        <strain evidence="8 12">NOV-27</strain>
        <strain evidence="7 14">NOV-5</strain>
        <strain evidence="6 15">NOV-71</strain>
        <strain evidence="4 11">NOV-9</strain>
        <strain evidence="5 16">SCRP245</strain>
    </source>
</reference>
<evidence type="ECO:0000313" key="8">
    <source>
        <dbReference type="EMBL" id="KAE9191753.1"/>
    </source>
</evidence>
<dbReference type="EMBL" id="QXGD01001740">
    <property type="protein sequence ID" value="KAE9199961.1"/>
    <property type="molecule type" value="Genomic_DNA"/>
</dbReference>
<evidence type="ECO:0000256" key="2">
    <source>
        <dbReference type="SAM" id="MobiDB-lite"/>
    </source>
</evidence>
<dbReference type="Gene3D" id="2.40.50.140">
    <property type="entry name" value="Nucleic acid-binding proteins"/>
    <property type="match status" value="2"/>
</dbReference>
<evidence type="ECO:0000313" key="4">
    <source>
        <dbReference type="EMBL" id="KAE8928024.1"/>
    </source>
</evidence>
<dbReference type="InterPro" id="IPR012340">
    <property type="entry name" value="NA-bd_OB-fold"/>
</dbReference>
<evidence type="ECO:0000313" key="6">
    <source>
        <dbReference type="EMBL" id="KAE9086115.1"/>
    </source>
</evidence>
<evidence type="ECO:0000313" key="17">
    <source>
        <dbReference type="Proteomes" id="UP000476176"/>
    </source>
</evidence>
<keyword evidence="12" id="KW-1185">Reference proteome</keyword>
<feature type="region of interest" description="Disordered" evidence="2">
    <location>
        <begin position="1"/>
        <end position="72"/>
    </location>
</feature>
<dbReference type="Proteomes" id="UP000441208">
    <property type="component" value="Unassembled WGS sequence"/>
</dbReference>
<dbReference type="EMBL" id="QXGB01001382">
    <property type="protein sequence ID" value="KAE9191753.1"/>
    <property type="molecule type" value="Genomic_DNA"/>
</dbReference>
<dbReference type="Proteomes" id="UP000440732">
    <property type="component" value="Unassembled WGS sequence"/>
</dbReference>
<feature type="compositionally biased region" description="Polar residues" evidence="2">
    <location>
        <begin position="1"/>
        <end position="52"/>
    </location>
</feature>
<evidence type="ECO:0000259" key="3">
    <source>
        <dbReference type="Pfam" id="PF16900"/>
    </source>
</evidence>
<evidence type="ECO:0000313" key="16">
    <source>
        <dbReference type="Proteomes" id="UP000460718"/>
    </source>
</evidence>
<keyword evidence="1" id="KW-0238">DNA-binding</keyword>
<evidence type="ECO:0000313" key="12">
    <source>
        <dbReference type="Proteomes" id="UP000433483"/>
    </source>
</evidence>
<dbReference type="Proteomes" id="UP000460718">
    <property type="component" value="Unassembled WGS sequence"/>
</dbReference>
<name>A0A6A3E2L3_9STRA</name>
<evidence type="ECO:0000313" key="11">
    <source>
        <dbReference type="Proteomes" id="UP000429523"/>
    </source>
</evidence>
<dbReference type="AlphaFoldDB" id="A0A6A3E2L3"/>
<dbReference type="SUPFAM" id="SSF50249">
    <property type="entry name" value="Nucleic acid-binding proteins"/>
    <property type="match status" value="2"/>
</dbReference>
<evidence type="ECO:0000313" key="5">
    <source>
        <dbReference type="EMBL" id="KAE8992112.1"/>
    </source>
</evidence>
<dbReference type="Proteomes" id="UP000433483">
    <property type="component" value="Unassembled WGS sequence"/>
</dbReference>